<accession>A0ABQ7R1Y8</accession>
<evidence type="ECO:0000313" key="2">
    <source>
        <dbReference type="EMBL" id="KAG7311318.1"/>
    </source>
</evidence>
<proteinExistence type="predicted"/>
<organism evidence="2 3">
    <name type="scientific">Plutella xylostella</name>
    <name type="common">Diamondback moth</name>
    <name type="synonym">Plutella maculipennis</name>
    <dbReference type="NCBI Taxonomy" id="51655"/>
    <lineage>
        <taxon>Eukaryota</taxon>
        <taxon>Metazoa</taxon>
        <taxon>Ecdysozoa</taxon>
        <taxon>Arthropoda</taxon>
        <taxon>Hexapoda</taxon>
        <taxon>Insecta</taxon>
        <taxon>Pterygota</taxon>
        <taxon>Neoptera</taxon>
        <taxon>Endopterygota</taxon>
        <taxon>Lepidoptera</taxon>
        <taxon>Glossata</taxon>
        <taxon>Ditrysia</taxon>
        <taxon>Yponomeutoidea</taxon>
        <taxon>Plutellidae</taxon>
        <taxon>Plutella</taxon>
    </lineage>
</organism>
<keyword evidence="3" id="KW-1185">Reference proteome</keyword>
<name>A0ABQ7R1Y8_PLUXY</name>
<reference evidence="2 3" key="1">
    <citation type="submission" date="2021-06" db="EMBL/GenBank/DDBJ databases">
        <title>A haploid diamondback moth (Plutella xylostella L.) genome assembly resolves 31 chromosomes and identifies a diamide resistance mutation.</title>
        <authorList>
            <person name="Ward C.M."/>
            <person name="Perry K.D."/>
            <person name="Baker G."/>
            <person name="Powis K."/>
            <person name="Heckel D.G."/>
            <person name="Baxter S.W."/>
        </authorList>
    </citation>
    <scope>NUCLEOTIDE SEQUENCE [LARGE SCALE GENOMIC DNA]</scope>
    <source>
        <strain evidence="2 3">LV</strain>
        <tissue evidence="2">Single pupa</tissue>
    </source>
</reference>
<sequence>MEQVQKRFLRSLYKKKYTYYPFMYPTRFLEGYLGYDSLELRRNMALAKFILSIIRNKVDCLDLLHNILVLFVPNNFMRARRHMLLAEAPSRTNLYRESPVPRGRRLLARLLAAQPGVDLFADSLNTVLRACKSMAEIGMKGSSIM</sequence>
<dbReference type="EMBL" id="JAHIBW010000062">
    <property type="protein sequence ID" value="KAG7294959.1"/>
    <property type="molecule type" value="Genomic_DNA"/>
</dbReference>
<protein>
    <submittedName>
        <fullName evidence="2">Uncharacterized protein</fullName>
    </submittedName>
</protein>
<evidence type="ECO:0000313" key="1">
    <source>
        <dbReference type="EMBL" id="KAG7294959.1"/>
    </source>
</evidence>
<dbReference type="Proteomes" id="UP000823941">
    <property type="component" value="Chromosome 4"/>
</dbReference>
<evidence type="ECO:0000313" key="3">
    <source>
        <dbReference type="Proteomes" id="UP000823941"/>
    </source>
</evidence>
<dbReference type="EMBL" id="JAHIBW010000004">
    <property type="protein sequence ID" value="KAG7311318.1"/>
    <property type="molecule type" value="Genomic_DNA"/>
</dbReference>
<gene>
    <name evidence="2" type="ORF">JYU34_002355</name>
    <name evidence="1" type="ORF">JYU34_022644</name>
</gene>
<comment type="caution">
    <text evidence="2">The sequence shown here is derived from an EMBL/GenBank/DDBJ whole genome shotgun (WGS) entry which is preliminary data.</text>
</comment>